<dbReference type="SUPFAM" id="SSF56801">
    <property type="entry name" value="Acetyl-CoA synthetase-like"/>
    <property type="match status" value="1"/>
</dbReference>
<dbReference type="Proteomes" id="UP001238088">
    <property type="component" value="Unassembled WGS sequence"/>
</dbReference>
<dbReference type="InterPro" id="IPR009081">
    <property type="entry name" value="PP-bd_ACP"/>
</dbReference>
<dbReference type="EMBL" id="JAUSUB010000068">
    <property type="protein sequence ID" value="MDQ0273980.1"/>
    <property type="molecule type" value="Genomic_DNA"/>
</dbReference>
<name>A0ABU0AVG2_9BACI</name>
<evidence type="ECO:0000313" key="4">
    <source>
        <dbReference type="EMBL" id="MDQ0273980.1"/>
    </source>
</evidence>
<keyword evidence="5" id="KW-1185">Reference proteome</keyword>
<keyword evidence="2" id="KW-0597">Phosphoprotein</keyword>
<dbReference type="PANTHER" id="PTHR44845:SF6">
    <property type="entry name" value="BETA-ALANINE-ACTIVATING ENZYME"/>
    <property type="match status" value="1"/>
</dbReference>
<dbReference type="InterPro" id="IPR036736">
    <property type="entry name" value="ACP-like_sf"/>
</dbReference>
<dbReference type="Gene3D" id="1.10.287.490">
    <property type="entry name" value="Helix hairpin bin"/>
    <property type="match status" value="1"/>
</dbReference>
<dbReference type="Gene3D" id="3.40.50.1820">
    <property type="entry name" value="alpha/beta hydrolase"/>
    <property type="match status" value="1"/>
</dbReference>
<evidence type="ECO:0000256" key="1">
    <source>
        <dbReference type="ARBA" id="ARBA00022450"/>
    </source>
</evidence>
<dbReference type="Gene3D" id="3.30.300.30">
    <property type="match status" value="1"/>
</dbReference>
<gene>
    <name evidence="4" type="ORF">J2S17_005941</name>
</gene>
<accession>A0ABU0AVG2</accession>
<dbReference type="SUPFAM" id="SSF53474">
    <property type="entry name" value="alpha/beta-Hydrolases"/>
    <property type="match status" value="1"/>
</dbReference>
<dbReference type="PROSITE" id="PS50075">
    <property type="entry name" value="CARRIER"/>
    <property type="match status" value="1"/>
</dbReference>
<dbReference type="InterPro" id="IPR001031">
    <property type="entry name" value="Thioesterase"/>
</dbReference>
<evidence type="ECO:0000256" key="2">
    <source>
        <dbReference type="ARBA" id="ARBA00022553"/>
    </source>
</evidence>
<dbReference type="Pfam" id="PF00975">
    <property type="entry name" value="Thioesterase"/>
    <property type="match status" value="1"/>
</dbReference>
<proteinExistence type="predicted"/>
<dbReference type="PANTHER" id="PTHR44845">
    <property type="entry name" value="CARRIER DOMAIN-CONTAINING PROTEIN"/>
    <property type="match status" value="1"/>
</dbReference>
<dbReference type="SUPFAM" id="SSF47336">
    <property type="entry name" value="ACP-like"/>
    <property type="match status" value="1"/>
</dbReference>
<keyword evidence="1" id="KW-0596">Phosphopantetheine</keyword>
<sequence length="359" mass="40889">REFLSTALPMYMLPTYYVWLDRLPLSENGKIDRKSLPDPRRGVEKAYEAPESETAQALAVIWKNLLGVERVGLHDDFFELGGQSLKAASLITHILGKWKIEVPLQWIFQHSTLESFSIKIDTLLKYGFVKKMPIVKLQDGKNTIFCFPPIAGFGIEYQKLSLYLDNYTVYGFDFIEEENRIQEYLSIMKEIQPEGPYILLGYSAGGNLAFEVAKSLEATGNKVNRLIMIDAERKEKVGSASIKQINQETAEQLAAVHHQYQEYLSIPSFLKSIENRIQQYRIYLNNVVNDGSINADIYAFRSIDSSALGWEVATKGTYDEIQSYGKHGEMLEDPYLIQNAKKIKEKLPALKKLIPENIG</sequence>
<dbReference type="InterPro" id="IPR045851">
    <property type="entry name" value="AMP-bd_C_sf"/>
</dbReference>
<feature type="domain" description="Carrier" evidence="3">
    <location>
        <begin position="49"/>
        <end position="124"/>
    </location>
</feature>
<evidence type="ECO:0000259" key="3">
    <source>
        <dbReference type="PROSITE" id="PS50075"/>
    </source>
</evidence>
<dbReference type="Pfam" id="PF00550">
    <property type="entry name" value="PP-binding"/>
    <property type="match status" value="1"/>
</dbReference>
<organism evidence="4 5">
    <name type="scientific">Cytobacillus purgationiresistens</name>
    <dbReference type="NCBI Taxonomy" id="863449"/>
    <lineage>
        <taxon>Bacteria</taxon>
        <taxon>Bacillati</taxon>
        <taxon>Bacillota</taxon>
        <taxon>Bacilli</taxon>
        <taxon>Bacillales</taxon>
        <taxon>Bacillaceae</taxon>
        <taxon>Cytobacillus</taxon>
    </lineage>
</organism>
<dbReference type="InterPro" id="IPR029058">
    <property type="entry name" value="AB_hydrolase_fold"/>
</dbReference>
<protein>
    <submittedName>
        <fullName evidence="4">Thioesterase domain-containing protein</fullName>
    </submittedName>
</protein>
<dbReference type="Gene3D" id="1.10.1200.10">
    <property type="entry name" value="ACP-like"/>
    <property type="match status" value="1"/>
</dbReference>
<comment type="caution">
    <text evidence="4">The sequence shown here is derived from an EMBL/GenBank/DDBJ whole genome shotgun (WGS) entry which is preliminary data.</text>
</comment>
<dbReference type="RefSeq" id="WP_307480775.1">
    <property type="nucleotide sequence ID" value="NZ_JAUSUB010000068.1"/>
</dbReference>
<evidence type="ECO:0000313" key="5">
    <source>
        <dbReference type="Proteomes" id="UP001238088"/>
    </source>
</evidence>
<feature type="non-terminal residue" evidence="4">
    <location>
        <position position="1"/>
    </location>
</feature>
<reference evidence="4 5" key="1">
    <citation type="submission" date="2023-07" db="EMBL/GenBank/DDBJ databases">
        <title>Genomic Encyclopedia of Type Strains, Phase IV (KMG-IV): sequencing the most valuable type-strain genomes for metagenomic binning, comparative biology and taxonomic classification.</title>
        <authorList>
            <person name="Goeker M."/>
        </authorList>
    </citation>
    <scope>NUCLEOTIDE SEQUENCE [LARGE SCALE GENOMIC DNA]</scope>
    <source>
        <strain evidence="4 5">DSM 23494</strain>
    </source>
</reference>